<reference evidence="1" key="1">
    <citation type="submission" date="2018-10" db="EMBL/GenBank/DDBJ databases">
        <title>Hidden diversity of soil giant viruses.</title>
        <authorList>
            <person name="Schulz F."/>
            <person name="Alteio L."/>
            <person name="Goudeau D."/>
            <person name="Ryan E.M."/>
            <person name="Malmstrom R.R."/>
            <person name="Blanchard J."/>
            <person name="Woyke T."/>
        </authorList>
    </citation>
    <scope>NUCLEOTIDE SEQUENCE</scope>
    <source>
        <strain evidence="1">HAV1</strain>
    </source>
</reference>
<protein>
    <submittedName>
        <fullName evidence="1">Uncharacterized protein</fullName>
    </submittedName>
</protein>
<dbReference type="EMBL" id="MK072243">
    <property type="protein sequence ID" value="AYV80400.1"/>
    <property type="molecule type" value="Genomic_DNA"/>
</dbReference>
<name>A0A3G4ZZV5_9VIRU</name>
<organism evidence="1">
    <name type="scientific">Harvfovirus sp</name>
    <dbReference type="NCBI Taxonomy" id="2487768"/>
    <lineage>
        <taxon>Viruses</taxon>
        <taxon>Varidnaviria</taxon>
        <taxon>Bamfordvirae</taxon>
        <taxon>Nucleocytoviricota</taxon>
        <taxon>Megaviricetes</taxon>
        <taxon>Imitervirales</taxon>
        <taxon>Mimiviridae</taxon>
        <taxon>Klosneuvirinae</taxon>
    </lineage>
</organism>
<sequence>MTDLEIAKIIDIAFCTVRDSAIAAISHEADSEACHKKILELLNSRYASLLIEIGEAMEHDEKSPLTHQVTNPKSIGHGPTEYFRIKTDDFLTINGYSGCDLCNAYDKRYSLVDKEGRVLTEFKSMPRSFVKTFIDNTYLFCGECSTKYNLLSVKRGDFKYAISEDHSSLTLPEPNAIGKIIMSQTTMKKN</sequence>
<gene>
    <name evidence="1" type="ORF">Harvfovirus1_25</name>
</gene>
<accession>A0A3G4ZZV5</accession>
<evidence type="ECO:0000313" key="1">
    <source>
        <dbReference type="EMBL" id="AYV80400.1"/>
    </source>
</evidence>
<proteinExistence type="predicted"/>